<gene>
    <name evidence="8" type="ORF">Cst04h_04900</name>
</gene>
<dbReference type="RefSeq" id="WP_005530410.1">
    <property type="nucleotide sequence ID" value="NZ_BJLD01000001.1"/>
</dbReference>
<evidence type="ECO:0000313" key="9">
    <source>
        <dbReference type="Proteomes" id="UP000315234"/>
    </source>
</evidence>
<evidence type="ECO:0000256" key="3">
    <source>
        <dbReference type="ARBA" id="ARBA00022692"/>
    </source>
</evidence>
<dbReference type="PANTHER" id="PTHR34187">
    <property type="entry name" value="FGR18P"/>
    <property type="match status" value="1"/>
</dbReference>
<evidence type="ECO:0000256" key="1">
    <source>
        <dbReference type="ARBA" id="ARBA00004651"/>
    </source>
</evidence>
<dbReference type="PANTHER" id="PTHR34187:SF2">
    <property type="entry name" value="DUF202 DOMAIN-CONTAINING PROTEIN"/>
    <property type="match status" value="1"/>
</dbReference>
<evidence type="ECO:0000313" key="8">
    <source>
        <dbReference type="EMBL" id="GEA42320.1"/>
    </source>
</evidence>
<evidence type="ECO:0000256" key="6">
    <source>
        <dbReference type="SAM" id="Phobius"/>
    </source>
</evidence>
<organism evidence="8 9">
    <name type="scientific">Corynebacterium striatum</name>
    <dbReference type="NCBI Taxonomy" id="43770"/>
    <lineage>
        <taxon>Bacteria</taxon>
        <taxon>Bacillati</taxon>
        <taxon>Actinomycetota</taxon>
        <taxon>Actinomycetes</taxon>
        <taxon>Mycobacteriales</taxon>
        <taxon>Corynebacteriaceae</taxon>
        <taxon>Corynebacterium</taxon>
    </lineage>
</organism>
<evidence type="ECO:0000259" key="7">
    <source>
        <dbReference type="Pfam" id="PF02656"/>
    </source>
</evidence>
<keyword evidence="3 6" id="KW-0812">Transmembrane</keyword>
<dbReference type="EMBL" id="BJLD01000001">
    <property type="protein sequence ID" value="GEA42320.1"/>
    <property type="molecule type" value="Genomic_DNA"/>
</dbReference>
<keyword evidence="2" id="KW-1003">Cell membrane</keyword>
<dbReference type="InterPro" id="IPR052053">
    <property type="entry name" value="IM_YidH-like"/>
</dbReference>
<dbReference type="AlphaFoldDB" id="A0AAQ1TTA5"/>
<evidence type="ECO:0000256" key="4">
    <source>
        <dbReference type="ARBA" id="ARBA00022989"/>
    </source>
</evidence>
<keyword evidence="4 6" id="KW-1133">Transmembrane helix</keyword>
<evidence type="ECO:0000256" key="5">
    <source>
        <dbReference type="ARBA" id="ARBA00023136"/>
    </source>
</evidence>
<keyword evidence="5 6" id="KW-0472">Membrane</keyword>
<comment type="subcellular location">
    <subcellularLocation>
        <location evidence="1">Cell membrane</location>
        <topology evidence="1">Multi-pass membrane protein</topology>
    </subcellularLocation>
</comment>
<name>A0AAQ1TTA5_CORST</name>
<feature type="domain" description="DUF202" evidence="7">
    <location>
        <begin position="22"/>
        <end position="87"/>
    </location>
</feature>
<dbReference type="InterPro" id="IPR003807">
    <property type="entry name" value="DUF202"/>
</dbReference>
<evidence type="ECO:0000256" key="2">
    <source>
        <dbReference type="ARBA" id="ARBA00022475"/>
    </source>
</evidence>
<sequence>MDKSNGRFPRFVYEKGTEPDPRFSMANERTFLAWIRTSLAFIAGGVALQAFDLPIHGTLTRIISVIMLVVAIVLPAVAWAHWAASESAMREQKPLPPNAAMPLLVGLVIMVGALILAGQLMS</sequence>
<feature type="transmembrane region" description="Helical" evidence="6">
    <location>
        <begin position="31"/>
        <end position="50"/>
    </location>
</feature>
<feature type="transmembrane region" description="Helical" evidence="6">
    <location>
        <begin position="62"/>
        <end position="82"/>
    </location>
</feature>
<protein>
    <submittedName>
        <fullName evidence="8">Membrane protein</fullName>
    </submittedName>
</protein>
<comment type="caution">
    <text evidence="8">The sequence shown here is derived from an EMBL/GenBank/DDBJ whole genome shotgun (WGS) entry which is preliminary data.</text>
</comment>
<dbReference type="GO" id="GO:0005886">
    <property type="term" value="C:plasma membrane"/>
    <property type="evidence" value="ECO:0007669"/>
    <property type="project" value="UniProtKB-SubCell"/>
</dbReference>
<dbReference type="Pfam" id="PF02656">
    <property type="entry name" value="DUF202"/>
    <property type="match status" value="1"/>
</dbReference>
<accession>A0AAQ1TTA5</accession>
<reference evidence="8 9" key="1">
    <citation type="submission" date="2019-06" db="EMBL/GenBank/DDBJ databases">
        <title>Draft genome sequence of Corynebacterium striatum NBRC 15291.</title>
        <authorList>
            <person name="Miura T."/>
            <person name="Furukawa M."/>
            <person name="Shimamura M."/>
            <person name="Ohyama Y."/>
            <person name="Yamazoe A."/>
            <person name="Kawasaki H."/>
        </authorList>
    </citation>
    <scope>NUCLEOTIDE SEQUENCE [LARGE SCALE GENOMIC DNA]</scope>
    <source>
        <strain evidence="8 9">NBRC 15291</strain>
    </source>
</reference>
<dbReference type="Proteomes" id="UP000315234">
    <property type="component" value="Unassembled WGS sequence"/>
</dbReference>
<feature type="transmembrane region" description="Helical" evidence="6">
    <location>
        <begin position="103"/>
        <end position="121"/>
    </location>
</feature>
<proteinExistence type="predicted"/>